<evidence type="ECO:0000313" key="1">
    <source>
        <dbReference type="Proteomes" id="UP000887580"/>
    </source>
</evidence>
<proteinExistence type="predicted"/>
<reference evidence="2" key="1">
    <citation type="submission" date="2022-11" db="UniProtKB">
        <authorList>
            <consortium name="WormBaseParasite"/>
        </authorList>
    </citation>
    <scope>IDENTIFICATION</scope>
</reference>
<dbReference type="Proteomes" id="UP000887580">
    <property type="component" value="Unplaced"/>
</dbReference>
<dbReference type="WBParaSite" id="PS1159_v2.g1786.t1">
    <property type="protein sequence ID" value="PS1159_v2.g1786.t1"/>
    <property type="gene ID" value="PS1159_v2.g1786"/>
</dbReference>
<name>A0AC35FIL0_9BILA</name>
<accession>A0AC35FIL0</accession>
<organism evidence="1 2">
    <name type="scientific">Panagrolaimus sp. PS1159</name>
    <dbReference type="NCBI Taxonomy" id="55785"/>
    <lineage>
        <taxon>Eukaryota</taxon>
        <taxon>Metazoa</taxon>
        <taxon>Ecdysozoa</taxon>
        <taxon>Nematoda</taxon>
        <taxon>Chromadorea</taxon>
        <taxon>Rhabditida</taxon>
        <taxon>Tylenchina</taxon>
        <taxon>Panagrolaimomorpha</taxon>
        <taxon>Panagrolaimoidea</taxon>
        <taxon>Panagrolaimidae</taxon>
        <taxon>Panagrolaimus</taxon>
    </lineage>
</organism>
<evidence type="ECO:0000313" key="2">
    <source>
        <dbReference type="WBParaSite" id="PS1159_v2.g1786.t1"/>
    </source>
</evidence>
<protein>
    <submittedName>
        <fullName evidence="2">Uncharacterized protein</fullName>
    </submittedName>
</protein>
<sequence>MVGSNSSPETNNNIENAQTLVEEGHECVEVSKFNDAIEKYNQAIELNREPSYFFYRAAAYTKLQQHVLAFQDCCSAVDEHNKRPSRKRTISKELDSFFKFLENDAKVTREYMAPAKKAKIVQKFFEVDAVTDDPAPKNVLRSFEADDEKEKRT</sequence>